<name>A0ABW7QF38_9ACTN</name>
<keyword evidence="4" id="KW-1185">Reference proteome</keyword>
<organism evidence="3 4">
    <name type="scientific">Streptomyces longisporoflavus</name>
    <dbReference type="NCBI Taxonomy" id="28044"/>
    <lineage>
        <taxon>Bacteria</taxon>
        <taxon>Bacillati</taxon>
        <taxon>Actinomycetota</taxon>
        <taxon>Actinomycetes</taxon>
        <taxon>Kitasatosporales</taxon>
        <taxon>Streptomycetaceae</taxon>
        <taxon>Streptomyces</taxon>
    </lineage>
</organism>
<dbReference type="Proteomes" id="UP001610818">
    <property type="component" value="Unassembled WGS sequence"/>
</dbReference>
<dbReference type="InterPro" id="IPR014044">
    <property type="entry name" value="CAP_dom"/>
</dbReference>
<reference evidence="3 4" key="1">
    <citation type="submission" date="2024-10" db="EMBL/GenBank/DDBJ databases">
        <title>The Natural Products Discovery Center: Release of the First 8490 Sequenced Strains for Exploring Actinobacteria Biosynthetic Diversity.</title>
        <authorList>
            <person name="Kalkreuter E."/>
            <person name="Kautsar S.A."/>
            <person name="Yang D."/>
            <person name="Bader C.D."/>
            <person name="Teijaro C.N."/>
            <person name="Fluegel L."/>
            <person name="Davis C.M."/>
            <person name="Simpson J.R."/>
            <person name="Lauterbach L."/>
            <person name="Steele A.D."/>
            <person name="Gui C."/>
            <person name="Meng S."/>
            <person name="Li G."/>
            <person name="Viehrig K."/>
            <person name="Ye F."/>
            <person name="Su P."/>
            <person name="Kiefer A.F."/>
            <person name="Nichols A."/>
            <person name="Cepeda A.J."/>
            <person name="Yan W."/>
            <person name="Fan B."/>
            <person name="Jiang Y."/>
            <person name="Adhikari A."/>
            <person name="Zheng C.-J."/>
            <person name="Schuster L."/>
            <person name="Cowan T.M."/>
            <person name="Smanski M.J."/>
            <person name="Chevrette M.G."/>
            <person name="De Carvalho L.P.S."/>
            <person name="Shen B."/>
        </authorList>
    </citation>
    <scope>NUCLEOTIDE SEQUENCE [LARGE SCALE GENOMIC DNA]</scope>
    <source>
        <strain evidence="3 4">NPDC017990</strain>
    </source>
</reference>
<protein>
    <submittedName>
        <fullName evidence="3">CAP domain-containing protein</fullName>
    </submittedName>
</protein>
<feature type="domain" description="SCP" evidence="2">
    <location>
        <begin position="95"/>
        <end position="202"/>
    </location>
</feature>
<evidence type="ECO:0000313" key="3">
    <source>
        <dbReference type="EMBL" id="MFH8543566.1"/>
    </source>
</evidence>
<accession>A0ABW7QF38</accession>
<gene>
    <name evidence="3" type="ORF">ACH4F9_00985</name>
</gene>
<dbReference type="InterPro" id="IPR035940">
    <property type="entry name" value="CAP_sf"/>
</dbReference>
<dbReference type="Gene3D" id="3.40.33.10">
    <property type="entry name" value="CAP"/>
    <property type="match status" value="1"/>
</dbReference>
<dbReference type="CDD" id="cd05379">
    <property type="entry name" value="CAP_bacterial"/>
    <property type="match status" value="1"/>
</dbReference>
<dbReference type="SUPFAM" id="SSF55797">
    <property type="entry name" value="PR-1-like"/>
    <property type="match status" value="1"/>
</dbReference>
<dbReference type="PANTHER" id="PTHR31157">
    <property type="entry name" value="SCP DOMAIN-CONTAINING PROTEIN"/>
    <property type="match status" value="1"/>
</dbReference>
<comment type="caution">
    <text evidence="3">The sequence shown here is derived from an EMBL/GenBank/DDBJ whole genome shotgun (WGS) entry which is preliminary data.</text>
</comment>
<evidence type="ECO:0000313" key="4">
    <source>
        <dbReference type="Proteomes" id="UP001610818"/>
    </source>
</evidence>
<dbReference type="RefSeq" id="WP_397706826.1">
    <property type="nucleotide sequence ID" value="NZ_JBIRGN010000001.1"/>
</dbReference>
<evidence type="ECO:0000256" key="1">
    <source>
        <dbReference type="SAM" id="MobiDB-lite"/>
    </source>
</evidence>
<proteinExistence type="predicted"/>
<feature type="compositionally biased region" description="Low complexity" evidence="1">
    <location>
        <begin position="71"/>
        <end position="80"/>
    </location>
</feature>
<evidence type="ECO:0000259" key="2">
    <source>
        <dbReference type="Pfam" id="PF00188"/>
    </source>
</evidence>
<dbReference type="PANTHER" id="PTHR31157:SF1">
    <property type="entry name" value="SCP DOMAIN-CONTAINING PROTEIN"/>
    <property type="match status" value="1"/>
</dbReference>
<dbReference type="Pfam" id="PF00188">
    <property type="entry name" value="CAP"/>
    <property type="match status" value="1"/>
</dbReference>
<sequence>MTEIPGAARGRGAPVSRPRIPARTAAVLRGPVTRALLAVLVGCALTAWSPPPQPAPPHRYEMPRWPPPPHAHAGPPSAGSDGTGAGAGAARRTVAAVNRARADAGCAPVRLSAALMRAARGHSGHMARHRRLAHTGAGDSTPAERLRDAGFRARRSAEVIAAGPDTPQAAVSLWLASPPHRKALLTCGFTHAGVGGAAGRGGPWWTLDLAERR</sequence>
<feature type="region of interest" description="Disordered" evidence="1">
    <location>
        <begin position="53"/>
        <end position="90"/>
    </location>
</feature>
<dbReference type="EMBL" id="JBIRGQ010000001">
    <property type="protein sequence ID" value="MFH8543566.1"/>
    <property type="molecule type" value="Genomic_DNA"/>
</dbReference>